<dbReference type="InterPro" id="IPR008030">
    <property type="entry name" value="NmrA-like"/>
</dbReference>
<dbReference type="AlphaFoldDB" id="A0A8H7NJX2"/>
<evidence type="ECO:0000256" key="1">
    <source>
        <dbReference type="ARBA" id="ARBA00005725"/>
    </source>
</evidence>
<keyword evidence="3" id="KW-0560">Oxidoreductase</keyword>
<dbReference type="GO" id="GO:0016491">
    <property type="term" value="F:oxidoreductase activity"/>
    <property type="evidence" value="ECO:0007669"/>
    <property type="project" value="UniProtKB-KW"/>
</dbReference>
<keyword evidence="2" id="KW-0521">NADP</keyword>
<evidence type="ECO:0000259" key="4">
    <source>
        <dbReference type="Pfam" id="PF05368"/>
    </source>
</evidence>
<comment type="caution">
    <text evidence="5">The sequence shown here is derived from an EMBL/GenBank/DDBJ whole genome shotgun (WGS) entry which is preliminary data.</text>
</comment>
<evidence type="ECO:0000313" key="5">
    <source>
        <dbReference type="EMBL" id="KAF9757103.1"/>
    </source>
</evidence>
<dbReference type="PANTHER" id="PTHR47706">
    <property type="entry name" value="NMRA-LIKE FAMILY PROTEIN"/>
    <property type="match status" value="1"/>
</dbReference>
<dbReference type="InterPro" id="IPR051609">
    <property type="entry name" value="NmrA/Isoflavone_reductase-like"/>
</dbReference>
<reference evidence="5" key="1">
    <citation type="submission" date="2020-10" db="EMBL/GenBank/DDBJ databases">
        <title>High-Quality Genome Resource of Clonostachys rosea strain S41 by Oxford Nanopore Long-Read Sequencing.</title>
        <authorList>
            <person name="Wang H."/>
        </authorList>
    </citation>
    <scope>NUCLEOTIDE SEQUENCE</scope>
    <source>
        <strain evidence="5">S41</strain>
    </source>
</reference>
<evidence type="ECO:0000313" key="6">
    <source>
        <dbReference type="Proteomes" id="UP000616885"/>
    </source>
</evidence>
<comment type="similarity">
    <text evidence="1">Belongs to the NmrA-type oxidoreductase family. Isoflavone reductase subfamily.</text>
</comment>
<dbReference type="InterPro" id="IPR036291">
    <property type="entry name" value="NAD(P)-bd_dom_sf"/>
</dbReference>
<feature type="domain" description="NmrA-like" evidence="4">
    <location>
        <begin position="3"/>
        <end position="249"/>
    </location>
</feature>
<protein>
    <recommendedName>
        <fullName evidence="4">NmrA-like domain-containing protein</fullName>
    </recommendedName>
</protein>
<dbReference type="Gene3D" id="3.40.50.720">
    <property type="entry name" value="NAD(P)-binding Rossmann-like Domain"/>
    <property type="match status" value="1"/>
</dbReference>
<evidence type="ECO:0000256" key="2">
    <source>
        <dbReference type="ARBA" id="ARBA00022857"/>
    </source>
</evidence>
<organism evidence="5 6">
    <name type="scientific">Bionectria ochroleuca</name>
    <name type="common">Gliocladium roseum</name>
    <dbReference type="NCBI Taxonomy" id="29856"/>
    <lineage>
        <taxon>Eukaryota</taxon>
        <taxon>Fungi</taxon>
        <taxon>Dikarya</taxon>
        <taxon>Ascomycota</taxon>
        <taxon>Pezizomycotina</taxon>
        <taxon>Sordariomycetes</taxon>
        <taxon>Hypocreomycetidae</taxon>
        <taxon>Hypocreales</taxon>
        <taxon>Bionectriaceae</taxon>
        <taxon>Clonostachys</taxon>
    </lineage>
</organism>
<evidence type="ECO:0000256" key="3">
    <source>
        <dbReference type="ARBA" id="ARBA00023002"/>
    </source>
</evidence>
<sequence length="321" mass="35907">MVKIALAPATSQLSKEILDSLVATGKHEIIGLVRKDPSTLPQYPGVTWVQTDFQDEAELVKSLSGVHTVLSFIAVHLDPGNESQKRLIDASIKAGVNRFAPSEWSSGVKLESFPDTLSWYAGKLEVKNYLESINKDKKVIEYCRFQPGGFLNYLAHPHSISKHITTIPLTINIEKRHALLEEGSLDAYMTFTTTKDIANVVARAVEYEGEWPKVGGIQGNRHTLQELVEIGEKVRGTPFTKEWLKSEDLDAGLLKTENYTRLDLPSTPPDQIDAFSKVAAIGVLRAISRGVWDVSDEWNKIFPDYEFAKTDEILQELWKGQ</sequence>
<dbReference type="Gene3D" id="3.90.25.10">
    <property type="entry name" value="UDP-galactose 4-epimerase, domain 1"/>
    <property type="match status" value="1"/>
</dbReference>
<name>A0A8H7NJX2_BIOOC</name>
<dbReference type="Pfam" id="PF05368">
    <property type="entry name" value="NmrA"/>
    <property type="match status" value="1"/>
</dbReference>
<gene>
    <name evidence="5" type="ORF">IM811_008047</name>
</gene>
<dbReference type="EMBL" id="JADCTT010000002">
    <property type="protein sequence ID" value="KAF9757103.1"/>
    <property type="molecule type" value="Genomic_DNA"/>
</dbReference>
<dbReference type="PANTHER" id="PTHR47706:SF4">
    <property type="entry name" value="NMRA-LIKE DOMAIN-CONTAINING PROTEIN"/>
    <property type="match status" value="1"/>
</dbReference>
<dbReference type="Proteomes" id="UP000616885">
    <property type="component" value="Unassembled WGS sequence"/>
</dbReference>
<dbReference type="SUPFAM" id="SSF51735">
    <property type="entry name" value="NAD(P)-binding Rossmann-fold domains"/>
    <property type="match status" value="1"/>
</dbReference>
<accession>A0A8H7NJX2</accession>
<proteinExistence type="inferred from homology"/>